<dbReference type="SMART" id="SM00179">
    <property type="entry name" value="EGF_CA"/>
    <property type="match status" value="1"/>
</dbReference>
<evidence type="ECO:0000313" key="5">
    <source>
        <dbReference type="EMBL" id="KAA0197518.1"/>
    </source>
</evidence>
<sequence>MLQRVHFLSLLPIACFLFIGINAISEIVVQYPLSWSNSRRQFNFPVYFRSLTVPVFANWKTSTPSLKSWQYLKTANYEVPRYLREGYWIPNAFKKICIPEAKGKTFADFMHAFTHEDYTKDESDSIRQHFTNSGRYYDRGYFILLQFFLNICMCLRNEAIDLHCPNPCWRPNVCTDDPHSTGTCMVVSDPEQRTAIHSRLRNKLRDIYDFDYQCICQRGYIFNNTLKKCTEGPPKCEPTRCHNGGICEVLTPIKRAVAGSDIVCHCPPAWGGPMCEEPRNPCKLHQQLCGRFSCFRDANNRIKGYSCACPPGTRSLSHANPRCVNINECKELINPCLNGGVCKDRYPPDLGGVRRRGEPFGYACQCRHGYAGDRCERPPPRLYWSTWSLWSKCSTSCGIGTRIRHRVCPVRNRCPGISKQSGRCLGPVSYCAGDEGSIPPEYSGLGTRIVQSWGIGWTVGDDRTLNDAFFWSENEPGWPSLHVKKEGFHFGDVLTWTKLTKLSLNWSIGQLMIYHAVVLGILAIPILLIVVSMSRVMYNVFNAKRTRKQEHQPQES</sequence>
<feature type="disulfide bond" evidence="2">
    <location>
        <begin position="266"/>
        <end position="275"/>
    </location>
</feature>
<dbReference type="SUPFAM" id="SSF57196">
    <property type="entry name" value="EGF/Laminin"/>
    <property type="match status" value="2"/>
</dbReference>
<dbReference type="PANTHER" id="PTHR24044">
    <property type="entry name" value="NOTCH LIGAND FAMILY MEMBER"/>
    <property type="match status" value="1"/>
</dbReference>
<dbReference type="Gene3D" id="2.10.25.10">
    <property type="entry name" value="Laminin"/>
    <property type="match status" value="2"/>
</dbReference>
<comment type="caution">
    <text evidence="2">Lacks conserved residue(s) required for the propagation of feature annotation.</text>
</comment>
<dbReference type="AlphaFoldDB" id="A0A8E0VPS1"/>
<feature type="domain" description="EGF-like" evidence="4">
    <location>
        <begin position="325"/>
        <end position="376"/>
    </location>
</feature>
<name>A0A8E0VPS1_9TREM</name>
<protein>
    <submittedName>
        <fullName evidence="5">Cadherin tumor suppressor</fullName>
    </submittedName>
</protein>
<dbReference type="SUPFAM" id="SSF82895">
    <property type="entry name" value="TSP-1 type 1 repeat"/>
    <property type="match status" value="1"/>
</dbReference>
<evidence type="ECO:0000313" key="6">
    <source>
        <dbReference type="Proteomes" id="UP000728185"/>
    </source>
</evidence>
<dbReference type="PROSITE" id="PS50026">
    <property type="entry name" value="EGF_3"/>
    <property type="match status" value="2"/>
</dbReference>
<dbReference type="EMBL" id="LUCM01002336">
    <property type="protein sequence ID" value="KAA0197518.1"/>
    <property type="molecule type" value="Genomic_DNA"/>
</dbReference>
<feature type="transmembrane region" description="Helical" evidence="3">
    <location>
        <begin position="512"/>
        <end position="538"/>
    </location>
</feature>
<comment type="caution">
    <text evidence="5">The sequence shown here is derived from an EMBL/GenBank/DDBJ whole genome shotgun (WGS) entry which is preliminary data.</text>
</comment>
<keyword evidence="6" id="KW-1185">Reference proteome</keyword>
<keyword evidence="3" id="KW-0472">Membrane</keyword>
<dbReference type="PROSITE" id="PS01186">
    <property type="entry name" value="EGF_2"/>
    <property type="match status" value="1"/>
</dbReference>
<feature type="domain" description="EGF-like" evidence="4">
    <location>
        <begin position="232"/>
        <end position="276"/>
    </location>
</feature>
<dbReference type="GO" id="GO:0005509">
    <property type="term" value="F:calcium ion binding"/>
    <property type="evidence" value="ECO:0007669"/>
    <property type="project" value="InterPro"/>
</dbReference>
<dbReference type="Pfam" id="PF00090">
    <property type="entry name" value="TSP_1"/>
    <property type="match status" value="1"/>
</dbReference>
<keyword evidence="3" id="KW-0812">Transmembrane</keyword>
<evidence type="ECO:0000259" key="4">
    <source>
        <dbReference type="PROSITE" id="PS50026"/>
    </source>
</evidence>
<dbReference type="PROSITE" id="PS00022">
    <property type="entry name" value="EGF_1"/>
    <property type="match status" value="2"/>
</dbReference>
<dbReference type="Proteomes" id="UP000728185">
    <property type="component" value="Unassembled WGS sequence"/>
</dbReference>
<evidence type="ECO:0000256" key="3">
    <source>
        <dbReference type="SAM" id="Phobius"/>
    </source>
</evidence>
<reference evidence="5" key="1">
    <citation type="submission" date="2019-05" db="EMBL/GenBank/DDBJ databases">
        <title>Annotation for the trematode Fasciolopsis buski.</title>
        <authorList>
            <person name="Choi Y.-J."/>
        </authorList>
    </citation>
    <scope>NUCLEOTIDE SEQUENCE</scope>
    <source>
        <strain evidence="5">HT</strain>
        <tissue evidence="5">Whole worm</tissue>
    </source>
</reference>
<keyword evidence="3" id="KW-1133">Transmembrane helix</keyword>
<feature type="disulfide bond" evidence="2">
    <location>
        <begin position="366"/>
        <end position="375"/>
    </location>
</feature>
<evidence type="ECO:0000256" key="2">
    <source>
        <dbReference type="PROSITE-ProRule" id="PRU00076"/>
    </source>
</evidence>
<dbReference type="InterPro" id="IPR000742">
    <property type="entry name" value="EGF"/>
</dbReference>
<proteinExistence type="predicted"/>
<accession>A0A8E0VPS1</accession>
<dbReference type="InterPro" id="IPR001881">
    <property type="entry name" value="EGF-like_Ca-bd_dom"/>
</dbReference>
<dbReference type="SMART" id="SM00209">
    <property type="entry name" value="TSP1"/>
    <property type="match status" value="1"/>
</dbReference>
<dbReference type="Gene3D" id="2.20.100.10">
    <property type="entry name" value="Thrombospondin type-1 (TSP1) repeat"/>
    <property type="match status" value="1"/>
</dbReference>
<keyword evidence="2" id="KW-0245">EGF-like domain</keyword>
<dbReference type="InterPro" id="IPR050906">
    <property type="entry name" value="Notch_signaling"/>
</dbReference>
<dbReference type="OrthoDB" id="10050940at2759"/>
<dbReference type="SMART" id="SM00181">
    <property type="entry name" value="EGF"/>
    <property type="match status" value="4"/>
</dbReference>
<organism evidence="5 6">
    <name type="scientific">Fasciolopsis buskii</name>
    <dbReference type="NCBI Taxonomy" id="27845"/>
    <lineage>
        <taxon>Eukaryota</taxon>
        <taxon>Metazoa</taxon>
        <taxon>Spiralia</taxon>
        <taxon>Lophotrochozoa</taxon>
        <taxon>Platyhelminthes</taxon>
        <taxon>Trematoda</taxon>
        <taxon>Digenea</taxon>
        <taxon>Plagiorchiida</taxon>
        <taxon>Echinostomata</taxon>
        <taxon>Echinostomatoidea</taxon>
        <taxon>Fasciolidae</taxon>
        <taxon>Fasciolopsis</taxon>
    </lineage>
</organism>
<keyword evidence="1 2" id="KW-1015">Disulfide bond</keyword>
<dbReference type="InterPro" id="IPR000884">
    <property type="entry name" value="TSP1_rpt"/>
</dbReference>
<gene>
    <name evidence="5" type="ORF">FBUS_05178</name>
</gene>
<evidence type="ECO:0000256" key="1">
    <source>
        <dbReference type="ARBA" id="ARBA00023157"/>
    </source>
</evidence>
<dbReference type="InterPro" id="IPR036383">
    <property type="entry name" value="TSP1_rpt_sf"/>
</dbReference>
<dbReference type="CDD" id="cd00054">
    <property type="entry name" value="EGF_CA"/>
    <property type="match status" value="1"/>
</dbReference>
<dbReference type="PROSITE" id="PS50092">
    <property type="entry name" value="TSP1"/>
    <property type="match status" value="1"/>
</dbReference>